<comment type="caution">
    <text evidence="1">The sequence shown here is derived from an EMBL/GenBank/DDBJ whole genome shotgun (WGS) entry which is preliminary data.</text>
</comment>
<accession>A0A8J2NSZ5</accession>
<name>A0A8J2NSZ5_9HEXA</name>
<keyword evidence="2" id="KW-1185">Reference proteome</keyword>
<evidence type="ECO:0000313" key="1">
    <source>
        <dbReference type="EMBL" id="CAG7724892.1"/>
    </source>
</evidence>
<dbReference type="Proteomes" id="UP000708208">
    <property type="component" value="Unassembled WGS sequence"/>
</dbReference>
<sequence length="23" mass="2600">MSPTIGQRLNWVLRVLAFVGTLK</sequence>
<reference evidence="1" key="1">
    <citation type="submission" date="2021-06" db="EMBL/GenBank/DDBJ databases">
        <authorList>
            <person name="Hodson N. C."/>
            <person name="Mongue J. A."/>
            <person name="Jaron S. K."/>
        </authorList>
    </citation>
    <scope>NUCLEOTIDE SEQUENCE</scope>
</reference>
<dbReference type="AlphaFoldDB" id="A0A8J2NSZ5"/>
<gene>
    <name evidence="1" type="ORF">AFUS01_LOCUS13884</name>
</gene>
<feature type="non-terminal residue" evidence="1">
    <location>
        <position position="23"/>
    </location>
</feature>
<evidence type="ECO:0000313" key="2">
    <source>
        <dbReference type="Proteomes" id="UP000708208"/>
    </source>
</evidence>
<dbReference type="EMBL" id="CAJVCH010115028">
    <property type="protein sequence ID" value="CAG7724892.1"/>
    <property type="molecule type" value="Genomic_DNA"/>
</dbReference>
<proteinExistence type="predicted"/>
<organism evidence="1 2">
    <name type="scientific">Allacma fusca</name>
    <dbReference type="NCBI Taxonomy" id="39272"/>
    <lineage>
        <taxon>Eukaryota</taxon>
        <taxon>Metazoa</taxon>
        <taxon>Ecdysozoa</taxon>
        <taxon>Arthropoda</taxon>
        <taxon>Hexapoda</taxon>
        <taxon>Collembola</taxon>
        <taxon>Symphypleona</taxon>
        <taxon>Sminthuridae</taxon>
        <taxon>Allacma</taxon>
    </lineage>
</organism>
<protein>
    <submittedName>
        <fullName evidence="1">Uncharacterized protein</fullName>
    </submittedName>
</protein>